<feature type="region of interest" description="Disordered" evidence="1">
    <location>
        <begin position="206"/>
        <end position="269"/>
    </location>
</feature>
<feature type="compositionally biased region" description="Polar residues" evidence="1">
    <location>
        <begin position="169"/>
        <end position="189"/>
    </location>
</feature>
<dbReference type="RefSeq" id="XP_024741705.1">
    <property type="nucleotide sequence ID" value="XM_024886419.1"/>
</dbReference>
<dbReference type="EMBL" id="KZ613747">
    <property type="protein sequence ID" value="PMD64801.1"/>
    <property type="molecule type" value="Genomic_DNA"/>
</dbReference>
<feature type="compositionally biased region" description="Basic residues" evidence="1">
    <location>
        <begin position="243"/>
        <end position="252"/>
    </location>
</feature>
<protein>
    <submittedName>
        <fullName evidence="2">Uncharacterized protein</fullName>
    </submittedName>
</protein>
<feature type="compositionally biased region" description="Polar residues" evidence="1">
    <location>
        <begin position="117"/>
        <end position="127"/>
    </location>
</feature>
<feature type="region of interest" description="Disordered" evidence="1">
    <location>
        <begin position="159"/>
        <end position="189"/>
    </location>
</feature>
<sequence length="382" mass="41793">MAKEYTSKRGPKRPTSSSRSTAESSRDPIILSNDESVSAESETDYSNLEVDLIAKSDFSSPYITDCDMVDGEGFDSGTVYISNRLIADHQDNSNDSNSGLADGARLQLAASLPRSASPGQGSVTHQASPKRVNTEMIQGSASYGGLDVTKGAEEEDIDVLSDNEDGADTYSTKTLGSSAISSENPASDSNISLPLAALLVAPAKEQEVRDIDQRMVDDGGTDDSNDEYYDDMSDTAASETRRPPRSRKRVKRAKDMEHNDVETPSTHSPNVLYQATIATSSVNMQESEQSEQIPIHGYLILKTIESKVVYCLTFSQELLPEPSRISQRQGIPRSVSSSRDRRDSERLPVQERAISRPARNSRFSYDNDELLRQLKGEGFIMG</sequence>
<feature type="compositionally biased region" description="Acidic residues" evidence="1">
    <location>
        <begin position="219"/>
        <end position="233"/>
    </location>
</feature>
<dbReference type="OrthoDB" id="3563165at2759"/>
<feature type="region of interest" description="Disordered" evidence="1">
    <location>
        <begin position="324"/>
        <end position="359"/>
    </location>
</feature>
<dbReference type="GeneID" id="36594496"/>
<feature type="compositionally biased region" description="Polar residues" evidence="1">
    <location>
        <begin position="33"/>
        <end position="46"/>
    </location>
</feature>
<evidence type="ECO:0000313" key="2">
    <source>
        <dbReference type="EMBL" id="PMD64801.1"/>
    </source>
</evidence>
<name>A0A2J6TP52_9HELO</name>
<feature type="region of interest" description="Disordered" evidence="1">
    <location>
        <begin position="1"/>
        <end position="46"/>
    </location>
</feature>
<dbReference type="AlphaFoldDB" id="A0A2J6TP52"/>
<dbReference type="Proteomes" id="UP000235371">
    <property type="component" value="Unassembled WGS sequence"/>
</dbReference>
<accession>A0A2J6TP52</accession>
<reference evidence="2 3" key="1">
    <citation type="submission" date="2016-04" db="EMBL/GenBank/DDBJ databases">
        <title>A degradative enzymes factory behind the ericoid mycorrhizal symbiosis.</title>
        <authorList>
            <consortium name="DOE Joint Genome Institute"/>
            <person name="Martino E."/>
            <person name="Morin E."/>
            <person name="Grelet G."/>
            <person name="Kuo A."/>
            <person name="Kohler A."/>
            <person name="Daghino S."/>
            <person name="Barry K."/>
            <person name="Choi C."/>
            <person name="Cichocki N."/>
            <person name="Clum A."/>
            <person name="Copeland A."/>
            <person name="Hainaut M."/>
            <person name="Haridas S."/>
            <person name="Labutti K."/>
            <person name="Lindquist E."/>
            <person name="Lipzen A."/>
            <person name="Khouja H.-R."/>
            <person name="Murat C."/>
            <person name="Ohm R."/>
            <person name="Olson A."/>
            <person name="Spatafora J."/>
            <person name="Veneault-Fourrey C."/>
            <person name="Henrissat B."/>
            <person name="Grigoriev I."/>
            <person name="Martin F."/>
            <person name="Perotto S."/>
        </authorList>
    </citation>
    <scope>NUCLEOTIDE SEQUENCE [LARGE SCALE GENOMIC DNA]</scope>
    <source>
        <strain evidence="2 3">E</strain>
    </source>
</reference>
<feature type="compositionally biased region" description="Basic and acidic residues" evidence="1">
    <location>
        <begin position="338"/>
        <end position="349"/>
    </location>
</feature>
<gene>
    <name evidence="2" type="ORF">K444DRAFT_660009</name>
</gene>
<proteinExistence type="predicted"/>
<evidence type="ECO:0000313" key="3">
    <source>
        <dbReference type="Proteomes" id="UP000235371"/>
    </source>
</evidence>
<feature type="region of interest" description="Disordered" evidence="1">
    <location>
        <begin position="113"/>
        <end position="132"/>
    </location>
</feature>
<evidence type="ECO:0000256" key="1">
    <source>
        <dbReference type="SAM" id="MobiDB-lite"/>
    </source>
</evidence>
<keyword evidence="3" id="KW-1185">Reference proteome</keyword>
<organism evidence="2 3">
    <name type="scientific">Hyaloscypha bicolor E</name>
    <dbReference type="NCBI Taxonomy" id="1095630"/>
    <lineage>
        <taxon>Eukaryota</taxon>
        <taxon>Fungi</taxon>
        <taxon>Dikarya</taxon>
        <taxon>Ascomycota</taxon>
        <taxon>Pezizomycotina</taxon>
        <taxon>Leotiomycetes</taxon>
        <taxon>Helotiales</taxon>
        <taxon>Hyaloscyphaceae</taxon>
        <taxon>Hyaloscypha</taxon>
        <taxon>Hyaloscypha bicolor</taxon>
    </lineage>
</organism>
<feature type="compositionally biased region" description="Basic and acidic residues" evidence="1">
    <location>
        <begin position="206"/>
        <end position="217"/>
    </location>
</feature>
<dbReference type="InParanoid" id="A0A2J6TP52"/>